<feature type="domain" description="THAP-type" evidence="6">
    <location>
        <begin position="1"/>
        <end position="83"/>
    </location>
</feature>
<dbReference type="SMART" id="SM00980">
    <property type="entry name" value="THAP"/>
    <property type="match status" value="1"/>
</dbReference>
<evidence type="ECO:0000256" key="5">
    <source>
        <dbReference type="PROSITE-ProRule" id="PRU00309"/>
    </source>
</evidence>
<organism evidence="7 8">
    <name type="scientific">Xiphophorus maculatus</name>
    <name type="common">Southern platyfish</name>
    <name type="synonym">Platypoecilus maculatus</name>
    <dbReference type="NCBI Taxonomy" id="8083"/>
    <lineage>
        <taxon>Eukaryota</taxon>
        <taxon>Metazoa</taxon>
        <taxon>Chordata</taxon>
        <taxon>Craniata</taxon>
        <taxon>Vertebrata</taxon>
        <taxon>Euteleostomi</taxon>
        <taxon>Actinopterygii</taxon>
        <taxon>Neopterygii</taxon>
        <taxon>Teleostei</taxon>
        <taxon>Neoteleostei</taxon>
        <taxon>Acanthomorphata</taxon>
        <taxon>Ovalentaria</taxon>
        <taxon>Atherinomorphae</taxon>
        <taxon>Cyprinodontiformes</taxon>
        <taxon>Poeciliidae</taxon>
        <taxon>Poeciliinae</taxon>
        <taxon>Xiphophorus</taxon>
    </lineage>
</organism>
<sequence>MPQFCSAYSCLNLRTVDVRDRGITFHKFPKDKERRKRWEIALRRDGFTASDSSVLCREHFKTEDFDKTGQIVRLRADVIPSIFSFPVHLQRIGALLKVH</sequence>
<keyword evidence="8" id="KW-1185">Reference proteome</keyword>
<dbReference type="AlphaFoldDB" id="A0A3B5QDY1"/>
<evidence type="ECO:0000256" key="4">
    <source>
        <dbReference type="ARBA" id="ARBA00023125"/>
    </source>
</evidence>
<dbReference type="Proteomes" id="UP000002852">
    <property type="component" value="Unassembled WGS sequence"/>
</dbReference>
<dbReference type="GeneTree" id="ENSGT00940000165627"/>
<evidence type="ECO:0000256" key="1">
    <source>
        <dbReference type="ARBA" id="ARBA00022723"/>
    </source>
</evidence>
<dbReference type="SUPFAM" id="SSF57716">
    <property type="entry name" value="Glucocorticoid receptor-like (DNA-binding domain)"/>
    <property type="match status" value="1"/>
</dbReference>
<dbReference type="GO" id="GO:0008270">
    <property type="term" value="F:zinc ion binding"/>
    <property type="evidence" value="ECO:0007669"/>
    <property type="project" value="UniProtKB-KW"/>
</dbReference>
<dbReference type="GO" id="GO:0003677">
    <property type="term" value="F:DNA binding"/>
    <property type="evidence" value="ECO:0007669"/>
    <property type="project" value="UniProtKB-UniRule"/>
</dbReference>
<dbReference type="InterPro" id="IPR026521">
    <property type="entry name" value="THAP2"/>
</dbReference>
<dbReference type="PANTHER" id="PTHR47696:SF2">
    <property type="entry name" value="PROVISIONAL ORTHOLOG OF THAP DOMAIN CONTAINING 1"/>
    <property type="match status" value="1"/>
</dbReference>
<keyword evidence="1" id="KW-0479">Metal-binding</keyword>
<proteinExistence type="predicted"/>
<protein>
    <recommendedName>
        <fullName evidence="6">THAP-type domain-containing protein</fullName>
    </recommendedName>
</protein>
<dbReference type="InterPro" id="IPR006612">
    <property type="entry name" value="THAP_Znf"/>
</dbReference>
<keyword evidence="4 5" id="KW-0238">DNA-binding</keyword>
<keyword evidence="3" id="KW-0862">Zinc</keyword>
<accession>A0A3B5QDY1</accession>
<dbReference type="InterPro" id="IPR038441">
    <property type="entry name" value="THAP_Znf_sf"/>
</dbReference>
<name>A0A3B5QDY1_XIPMA</name>
<dbReference type="Ensembl" id="ENSXMAT00000030375.1">
    <property type="protein sequence ID" value="ENSXMAP00000028501.1"/>
    <property type="gene ID" value="ENSXMAG00000026552.1"/>
</dbReference>
<evidence type="ECO:0000259" key="6">
    <source>
        <dbReference type="PROSITE" id="PS50950"/>
    </source>
</evidence>
<evidence type="ECO:0000313" key="8">
    <source>
        <dbReference type="Proteomes" id="UP000002852"/>
    </source>
</evidence>
<dbReference type="SMART" id="SM00692">
    <property type="entry name" value="DM3"/>
    <property type="match status" value="1"/>
</dbReference>
<dbReference type="Gene3D" id="6.20.210.20">
    <property type="entry name" value="THAP domain"/>
    <property type="match status" value="1"/>
</dbReference>
<dbReference type="OMA" id="WILAVNR"/>
<dbReference type="Pfam" id="PF05485">
    <property type="entry name" value="THAP"/>
    <property type="match status" value="1"/>
</dbReference>
<reference evidence="7" key="3">
    <citation type="submission" date="2025-05" db="UniProtKB">
        <authorList>
            <consortium name="Ensembl"/>
        </authorList>
    </citation>
    <scope>IDENTIFICATION</scope>
    <source>
        <strain evidence="7">JP 163 A</strain>
    </source>
</reference>
<evidence type="ECO:0000256" key="3">
    <source>
        <dbReference type="ARBA" id="ARBA00022833"/>
    </source>
</evidence>
<keyword evidence="2 5" id="KW-0863">Zinc-finger</keyword>
<dbReference type="PROSITE" id="PS50950">
    <property type="entry name" value="ZF_THAP"/>
    <property type="match status" value="1"/>
</dbReference>
<reference evidence="8" key="2">
    <citation type="journal article" date="2013" name="Nat. Genet.">
        <title>The genome of the platyfish, Xiphophorus maculatus, provides insights into evolutionary adaptation and several complex traits.</title>
        <authorList>
            <person name="Schartl M."/>
            <person name="Walter R.B."/>
            <person name="Shen Y."/>
            <person name="Garcia T."/>
            <person name="Catchen J."/>
            <person name="Amores A."/>
            <person name="Braasch I."/>
            <person name="Chalopin D."/>
            <person name="Volff J.N."/>
            <person name="Lesch K.P."/>
            <person name="Bisazza A."/>
            <person name="Minx P."/>
            <person name="Hillier L."/>
            <person name="Wilson R.K."/>
            <person name="Fuerstenberg S."/>
            <person name="Boore J."/>
            <person name="Searle S."/>
            <person name="Postlethwait J.H."/>
            <person name="Warren W.C."/>
        </authorList>
    </citation>
    <scope>NUCLEOTIDE SEQUENCE [LARGE SCALE GENOMIC DNA]</scope>
    <source>
        <strain evidence="8">JP 163 A</strain>
    </source>
</reference>
<evidence type="ECO:0000313" key="7">
    <source>
        <dbReference type="Ensembl" id="ENSXMAP00000028501.1"/>
    </source>
</evidence>
<evidence type="ECO:0000256" key="2">
    <source>
        <dbReference type="ARBA" id="ARBA00022771"/>
    </source>
</evidence>
<reference evidence="8" key="1">
    <citation type="submission" date="2012-01" db="EMBL/GenBank/DDBJ databases">
        <authorList>
            <person name="Walter R."/>
            <person name="Schartl M."/>
            <person name="Warren W."/>
        </authorList>
    </citation>
    <scope>NUCLEOTIDE SEQUENCE [LARGE SCALE GENOMIC DNA]</scope>
    <source>
        <strain evidence="8">JP 163 A</strain>
    </source>
</reference>
<dbReference type="Ensembl" id="ENSXMAT00000024925.1">
    <property type="protein sequence ID" value="ENSXMAP00000040806.1"/>
    <property type="gene ID" value="ENSXMAG00000026386.1"/>
</dbReference>
<dbReference type="PANTHER" id="PTHR47696">
    <property type="entry name" value="THAP DOMAIN-CONTAINING PROTEIN 2"/>
    <property type="match status" value="1"/>
</dbReference>